<dbReference type="PROSITE" id="PS51318">
    <property type="entry name" value="TAT"/>
    <property type="match status" value="1"/>
</dbReference>
<dbReference type="Gene3D" id="3.90.1170.50">
    <property type="entry name" value="Aldehyde oxidase/xanthine dehydrogenase, a/b hammerhead"/>
    <property type="match status" value="1"/>
</dbReference>
<dbReference type="InterPro" id="IPR036856">
    <property type="entry name" value="Ald_Oxase/Xan_DH_a/b_sf"/>
</dbReference>
<evidence type="ECO:0000313" key="2">
    <source>
        <dbReference type="EMBL" id="QVM82631.1"/>
    </source>
</evidence>
<dbReference type="SUPFAM" id="SSF56003">
    <property type="entry name" value="Molybdenum cofactor-binding domain"/>
    <property type="match status" value="2"/>
</dbReference>
<protein>
    <submittedName>
        <fullName evidence="2">Xanthine dehydrogenase family protein molybdopterin-binding subunit</fullName>
    </submittedName>
</protein>
<keyword evidence="3" id="KW-1185">Reference proteome</keyword>
<organism evidence="2 3">
    <name type="scientific">Novosphingobium decolorationis</name>
    <dbReference type="NCBI Taxonomy" id="2698673"/>
    <lineage>
        <taxon>Bacteria</taxon>
        <taxon>Pseudomonadati</taxon>
        <taxon>Pseudomonadota</taxon>
        <taxon>Alphaproteobacteria</taxon>
        <taxon>Sphingomonadales</taxon>
        <taxon>Sphingomonadaceae</taxon>
        <taxon>Novosphingobium</taxon>
    </lineage>
</organism>
<evidence type="ECO:0000259" key="1">
    <source>
        <dbReference type="SMART" id="SM01008"/>
    </source>
</evidence>
<dbReference type="InterPro" id="IPR000674">
    <property type="entry name" value="Ald_Oxase/Xan_DH_a/b"/>
</dbReference>
<dbReference type="SMART" id="SM01008">
    <property type="entry name" value="Ald_Xan_dh_C"/>
    <property type="match status" value="1"/>
</dbReference>
<gene>
    <name evidence="2" type="ORF">HT578_01970</name>
</gene>
<dbReference type="InterPro" id="IPR052516">
    <property type="entry name" value="N-heterocyclic_Hydroxylase"/>
</dbReference>
<sequence length="733" mass="77576">MTAMPAILNLSRRGFAGALGLAAASFVLGIPREGRAAEAEDAPDAARFGAMLTIDGAGLVRLIVPSSELGQGTQEALARMVAEELECDWAALEVELPWADPAFANPFSRKQMTANSTSVMGYYTAMRTLGAATRMMLTRAAAQRLGADEGELVVSAGTISHSASGRSLGFGEVARAASSLPVPAEVPLKPVSEFRIIGSASVRKDLLPKVNGSAEFGIDVREEGMLVGVPVLAPHPHATFDLAGLDDARARPGVRAVVPVTGGVVVVADRFWRAKSAAEAITLTVTSSPIAGLDDDTIRSRLREAFTTIEPRVFPEFEKGSGFPGRPIMPDKPAVEAAFAQADRVLEAEYEVPFLAHATLEPICCAARMDATSLFVRGPLQDPESARALGARLSGVPFEDVRVELTYVGGGFGRKWGTDFVGIAIEAAKGVPGQLVKTIWPREQDMAFDQYRPAFIARSRAALAKDGRVAALKSAVAGQSIMAYHGRGDILGDMADPMSAGKLVYDAYAEPLRYAESHRVDMGVPVGFWRSVSLSQNTFFMESFIDEIALETRQDPLQLRLRLLDGHPRITPVLTRAAEMIGLDAPRPEGTGRGIALAYTEANFCAVGIEVALSGENLSLTRIACACDCGLMIDPVSVEGQISGGIVFGLQAALWGEVHFADGAPTAQNFSDYRLPMMMDVPPIEVALMPGSDQPGNVGEASTPAVAPALANAIVDAGGPRIRALPISRTLSI</sequence>
<evidence type="ECO:0000313" key="3">
    <source>
        <dbReference type="Proteomes" id="UP000677126"/>
    </source>
</evidence>
<name>A0ABX8E355_9SPHN</name>
<dbReference type="SUPFAM" id="SSF54665">
    <property type="entry name" value="CO dehydrogenase molybdoprotein N-domain-like"/>
    <property type="match status" value="1"/>
</dbReference>
<dbReference type="PANTHER" id="PTHR47495">
    <property type="entry name" value="ALDEHYDE DEHYDROGENASE"/>
    <property type="match status" value="1"/>
</dbReference>
<dbReference type="EMBL" id="CP054856">
    <property type="protein sequence ID" value="QVM82631.1"/>
    <property type="molecule type" value="Genomic_DNA"/>
</dbReference>
<dbReference type="InterPro" id="IPR012368">
    <property type="entry name" value="OxRdtase_Mopterin-bd_su_IorB"/>
</dbReference>
<dbReference type="Gene3D" id="3.30.365.10">
    <property type="entry name" value="Aldehyde oxidase/xanthine dehydrogenase, molybdopterin binding domain"/>
    <property type="match status" value="4"/>
</dbReference>
<dbReference type="Pfam" id="PF20256">
    <property type="entry name" value="MoCoBD_2"/>
    <property type="match status" value="2"/>
</dbReference>
<dbReference type="Proteomes" id="UP000677126">
    <property type="component" value="Chromosome"/>
</dbReference>
<proteinExistence type="predicted"/>
<dbReference type="InterPro" id="IPR046867">
    <property type="entry name" value="AldOxase/xan_DH_MoCoBD2"/>
</dbReference>
<dbReference type="InterPro" id="IPR037165">
    <property type="entry name" value="AldOxase/xan_DH_Mopterin-bd_sf"/>
</dbReference>
<feature type="domain" description="Aldehyde oxidase/xanthine dehydrogenase a/b hammerhead" evidence="1">
    <location>
        <begin position="211"/>
        <end position="289"/>
    </location>
</feature>
<reference evidence="2 3" key="1">
    <citation type="journal article" date="2021" name="Int. J. Syst. Evol. Microbiol.">
        <title>Novosphingobium decolorationis sp. nov., an aniline blue-decolourizing bacterium isolated from East Pacific sediment.</title>
        <authorList>
            <person name="Chen X."/>
            <person name="Dong B."/>
            <person name="Chen T."/>
            <person name="Ren N."/>
            <person name="Wang J."/>
            <person name="Xu Y."/>
            <person name="Yang J."/>
            <person name="Zhu S."/>
            <person name="Chen J."/>
        </authorList>
    </citation>
    <scope>NUCLEOTIDE SEQUENCE [LARGE SCALE GENOMIC DNA]</scope>
    <source>
        <strain evidence="2 3">502str22</strain>
    </source>
</reference>
<dbReference type="InterPro" id="IPR008274">
    <property type="entry name" value="AldOxase/xan_DH_MoCoBD1"/>
</dbReference>
<dbReference type="PIRSF" id="PIRSF036389">
    <property type="entry name" value="IOR_B"/>
    <property type="match status" value="1"/>
</dbReference>
<dbReference type="InterPro" id="IPR006311">
    <property type="entry name" value="TAT_signal"/>
</dbReference>
<accession>A0ABX8E355</accession>
<dbReference type="PANTHER" id="PTHR47495:SF1">
    <property type="entry name" value="BLL3820 PROTEIN"/>
    <property type="match status" value="1"/>
</dbReference>
<dbReference type="Pfam" id="PF02738">
    <property type="entry name" value="MoCoBD_1"/>
    <property type="match status" value="1"/>
</dbReference>